<evidence type="ECO:0000256" key="1">
    <source>
        <dbReference type="ARBA" id="ARBA00007381"/>
    </source>
</evidence>
<dbReference type="EMBL" id="FUXL01000012">
    <property type="protein sequence ID" value="SKA29559.1"/>
    <property type="molecule type" value="Genomic_DNA"/>
</dbReference>
<dbReference type="InterPro" id="IPR056546">
    <property type="entry name" value="MreB_MamK-like"/>
</dbReference>
<accession>A0A1T4SMV2</accession>
<dbReference type="STRING" id="1365950.SAMN05428963_11240"/>
<dbReference type="AlphaFoldDB" id="A0A1T4SMV2"/>
<protein>
    <submittedName>
        <fullName evidence="4">Hypothetical chaperone protein</fullName>
    </submittedName>
</protein>
<evidence type="ECO:0000256" key="3">
    <source>
        <dbReference type="ARBA" id="ARBA00022840"/>
    </source>
</evidence>
<dbReference type="OrthoDB" id="9807934at2"/>
<dbReference type="PROSITE" id="PS00329">
    <property type="entry name" value="HSP70_2"/>
    <property type="match status" value="1"/>
</dbReference>
<dbReference type="InterPro" id="IPR013126">
    <property type="entry name" value="Hsp_70_fam"/>
</dbReference>
<evidence type="ECO:0000313" key="4">
    <source>
        <dbReference type="EMBL" id="SKA29559.1"/>
    </source>
</evidence>
<dbReference type="CDD" id="cd10231">
    <property type="entry name" value="ASKHA_NBD_HSP70_YegD-like"/>
    <property type="match status" value="1"/>
</dbReference>
<gene>
    <name evidence="4" type="ORF">SAMN05428963_11240</name>
</gene>
<keyword evidence="2" id="KW-0547">Nucleotide-binding</keyword>
<dbReference type="PANTHER" id="PTHR19375">
    <property type="entry name" value="HEAT SHOCK PROTEIN 70KDA"/>
    <property type="match status" value="1"/>
</dbReference>
<comment type="similarity">
    <text evidence="1">Belongs to the heat shock protein 70 family.</text>
</comment>
<evidence type="ECO:0000256" key="2">
    <source>
        <dbReference type="ARBA" id="ARBA00022741"/>
    </source>
</evidence>
<evidence type="ECO:0000313" key="5">
    <source>
        <dbReference type="Proteomes" id="UP000190135"/>
    </source>
</evidence>
<dbReference type="InterPro" id="IPR042054">
    <property type="entry name" value="YegD-like"/>
</dbReference>
<dbReference type="RefSeq" id="WP_078709430.1">
    <property type="nucleotide sequence ID" value="NZ_FUXL01000012.1"/>
</dbReference>
<dbReference type="InterPro" id="IPR018181">
    <property type="entry name" value="Heat_shock_70_CS"/>
</dbReference>
<sequence>MPNAVSGLDFGTTNSTIGLVRQGVPTLLPVEGEDVTIPSALFFSLEDGRTYFGRSAVAEYVDGSEGRFMRALKSVLGSSLMSETTQVGRMRLTFQDLIGRFLGHLREKYSEAMGEAPDAVVLGRPVHFVDGDETADRTAQDQLEEAARQQGFRHIEFQFEPVAAALYFERQVTSEQLALVVDIGGGTSDFSVVRLSPEAARATNRLSDILASTGVHVGGTDFDRMLSIARVMPLLGMGSETADRKRTMPNWYFNEMATWHRINTLYTPKIKRDIFELKREAAEPEKLARFEHVLEHRSGHRLAGAVEAAKIALSDRDEAVIRLKEGGFALHAPAPRAAFEAAVGELVERIAGAIDEALAQAAVAAEAIETVILTGGGAQTPIVRAAATARFPSAQIVQSDAFGSVGLGLTIDAARRFA</sequence>
<organism evidence="4 5">
    <name type="scientific">Consotaella salsifontis</name>
    <dbReference type="NCBI Taxonomy" id="1365950"/>
    <lineage>
        <taxon>Bacteria</taxon>
        <taxon>Pseudomonadati</taxon>
        <taxon>Pseudomonadota</taxon>
        <taxon>Alphaproteobacteria</taxon>
        <taxon>Hyphomicrobiales</taxon>
        <taxon>Aurantimonadaceae</taxon>
        <taxon>Consotaella</taxon>
    </lineage>
</organism>
<dbReference type="InterPro" id="IPR043129">
    <property type="entry name" value="ATPase_NBD"/>
</dbReference>
<dbReference type="SUPFAM" id="SSF53067">
    <property type="entry name" value="Actin-like ATPase domain"/>
    <property type="match status" value="2"/>
</dbReference>
<dbReference type="GO" id="GO:0140662">
    <property type="term" value="F:ATP-dependent protein folding chaperone"/>
    <property type="evidence" value="ECO:0007669"/>
    <property type="project" value="InterPro"/>
</dbReference>
<dbReference type="Pfam" id="PF00012">
    <property type="entry name" value="HSP70"/>
    <property type="match status" value="1"/>
</dbReference>
<proteinExistence type="inferred from homology"/>
<dbReference type="Gene3D" id="3.90.640.10">
    <property type="entry name" value="Actin, Chain A, domain 4"/>
    <property type="match status" value="1"/>
</dbReference>
<dbReference type="Proteomes" id="UP000190135">
    <property type="component" value="Unassembled WGS sequence"/>
</dbReference>
<dbReference type="Gene3D" id="3.30.420.40">
    <property type="match status" value="3"/>
</dbReference>
<dbReference type="Pfam" id="PF06723">
    <property type="entry name" value="MreB_Mbl"/>
    <property type="match status" value="1"/>
</dbReference>
<keyword evidence="3" id="KW-0067">ATP-binding</keyword>
<reference evidence="4 5" key="1">
    <citation type="submission" date="2017-02" db="EMBL/GenBank/DDBJ databases">
        <authorList>
            <person name="Peterson S.W."/>
        </authorList>
    </citation>
    <scope>NUCLEOTIDE SEQUENCE [LARGE SCALE GENOMIC DNA]</scope>
    <source>
        <strain evidence="4 5">USBA 369</strain>
    </source>
</reference>
<keyword evidence="5" id="KW-1185">Reference proteome</keyword>
<name>A0A1T4SMV2_9HYPH</name>
<dbReference type="GO" id="GO:0005524">
    <property type="term" value="F:ATP binding"/>
    <property type="evidence" value="ECO:0007669"/>
    <property type="project" value="UniProtKB-KW"/>
</dbReference>